<name>A0A7E4V908_PANRE</name>
<sequence length="308" mass="35673">MPYPISNLPYGLRCRLSDLSTPVERYNLQIAAGDVSICPPKLQIVQEKLQKLHFGCKDGTAFAYKDTHYYDYLNAMPIQTVNDNIFIYTGHKIDLYDLTAEAPKSNIFGHFVCNAHTLSILNCHLSKPFYEMVKVMFQKTLFIDFTSHVPISTINFTDLLTALPNVPIIYSMRCHNSNWVSEILQVKKHSLMRLSLGYDRVEQFDGFDNNLLLTFLKAQRPGFELNLSILIAMPFTGKLLRFVNRKLVRGYGPGVTQYNNRYRRTHTTLRIGSKKVDRTYYLPLDGDNVRAGPYTHQNFWGHYHPYHY</sequence>
<reference evidence="2" key="2">
    <citation type="submission" date="2020-10" db="UniProtKB">
        <authorList>
            <consortium name="WormBaseParasite"/>
        </authorList>
    </citation>
    <scope>IDENTIFICATION</scope>
</reference>
<dbReference type="Proteomes" id="UP000492821">
    <property type="component" value="Unassembled WGS sequence"/>
</dbReference>
<dbReference type="AlphaFoldDB" id="A0A7E4V908"/>
<organism evidence="1 2">
    <name type="scientific">Panagrellus redivivus</name>
    <name type="common">Microworm</name>
    <dbReference type="NCBI Taxonomy" id="6233"/>
    <lineage>
        <taxon>Eukaryota</taxon>
        <taxon>Metazoa</taxon>
        <taxon>Ecdysozoa</taxon>
        <taxon>Nematoda</taxon>
        <taxon>Chromadorea</taxon>
        <taxon>Rhabditida</taxon>
        <taxon>Tylenchina</taxon>
        <taxon>Panagrolaimomorpha</taxon>
        <taxon>Panagrolaimoidea</taxon>
        <taxon>Panagrolaimidae</taxon>
        <taxon>Panagrellus</taxon>
    </lineage>
</organism>
<protein>
    <submittedName>
        <fullName evidence="2">FBA_2 domain-containing protein</fullName>
    </submittedName>
</protein>
<proteinExistence type="predicted"/>
<keyword evidence="1" id="KW-1185">Reference proteome</keyword>
<evidence type="ECO:0000313" key="1">
    <source>
        <dbReference type="Proteomes" id="UP000492821"/>
    </source>
</evidence>
<evidence type="ECO:0000313" key="2">
    <source>
        <dbReference type="WBParaSite" id="Pan_g17563.t1"/>
    </source>
</evidence>
<reference evidence="1" key="1">
    <citation type="journal article" date="2013" name="Genetics">
        <title>The draft genome and transcriptome of Panagrellus redivivus are shaped by the harsh demands of a free-living lifestyle.</title>
        <authorList>
            <person name="Srinivasan J."/>
            <person name="Dillman A.R."/>
            <person name="Macchietto M.G."/>
            <person name="Heikkinen L."/>
            <person name="Lakso M."/>
            <person name="Fracchia K.M."/>
            <person name="Antoshechkin I."/>
            <person name="Mortazavi A."/>
            <person name="Wong G."/>
            <person name="Sternberg P.W."/>
        </authorList>
    </citation>
    <scope>NUCLEOTIDE SEQUENCE [LARGE SCALE GENOMIC DNA]</scope>
    <source>
        <strain evidence="1">MT8872</strain>
    </source>
</reference>
<dbReference type="WBParaSite" id="Pan_g17563.t1">
    <property type="protein sequence ID" value="Pan_g17563.t1"/>
    <property type="gene ID" value="Pan_g17563"/>
</dbReference>
<accession>A0A7E4V908</accession>